<dbReference type="InterPro" id="IPR011356">
    <property type="entry name" value="Leucine_aapep/pepB"/>
</dbReference>
<proteinExistence type="inferred from homology"/>
<dbReference type="GO" id="GO:0005737">
    <property type="term" value="C:cytoplasm"/>
    <property type="evidence" value="ECO:0007669"/>
    <property type="project" value="UniProtKB-SubCell"/>
</dbReference>
<dbReference type="EC" id="3.4.11.1" evidence="9"/>
<comment type="cofactor">
    <cofactor evidence="9">
        <name>Mn(2+)</name>
        <dbReference type="ChEBI" id="CHEBI:29035"/>
    </cofactor>
    <text evidence="9">Binds 2 manganese ions per subunit.</text>
</comment>
<dbReference type="EC" id="3.4.11.10" evidence="9"/>
<keyword evidence="7 9" id="KW-0378">Hydrolase</keyword>
<dbReference type="SUPFAM" id="SSF53187">
    <property type="entry name" value="Zn-dependent exopeptidases"/>
    <property type="match status" value="1"/>
</dbReference>
<dbReference type="GO" id="GO:0030145">
    <property type="term" value="F:manganese ion binding"/>
    <property type="evidence" value="ECO:0007669"/>
    <property type="project" value="UniProtKB-UniRule"/>
</dbReference>
<feature type="active site" evidence="9">
    <location>
        <position position="351"/>
    </location>
</feature>
<feature type="binding site" evidence="9">
    <location>
        <position position="270"/>
    </location>
    <ligand>
        <name>Mn(2+)</name>
        <dbReference type="ChEBI" id="CHEBI:29035"/>
        <label>2</label>
    </ligand>
</feature>
<evidence type="ECO:0000256" key="4">
    <source>
        <dbReference type="ARBA" id="ARBA00022438"/>
    </source>
</evidence>
<comment type="catalytic activity">
    <reaction evidence="2 9">
        <text>Release of an N-terminal amino acid, preferentially leucine, but not glutamic or aspartic acids.</text>
        <dbReference type="EC" id="3.4.11.10"/>
    </reaction>
</comment>
<sequence>MDYHAKSEPLDSLSTPCAVLGFYQKRKLTPSALALDEQLDGLLQKLLKRDDIEGKPGDILALPHLPEGGIERVILVGLGKKEELKPGTYRKALAAAAKALKDANVKQAASFLHEAEVEGRDAAWQIRQFVEILEASLYRFTQMKSETENHKARLAKLVFQTGADAAKAAIAQGQAIANGMNLAKELANLPGNVCTPTYLAEQAEKVGKKQKKLKVKILDESDLDELGMGAFLSVSKGSHEPAKLIVMEYHGAADKDEKPYVLVGKGLTFDAGGISIKPSAAMDEMKYDMCGGAGVIGTLAAVVEMGLPLNVVGLVPASENLPDGKANKPGDIVKSMAGLTIEILNTDAEGRLLLCDVLAYAQRYEPAAVIDVATLTGACVVALGKVVSGLWSNDEALAGAVLQAGEASFDRVWRMPLLDDYQEQLKSNFADLANIGGPDGGSITAACFLSRFAKEYPWAHVDIAGTAWKNGADKGATGRPVPLLTQYLIDRAAESAAAE</sequence>
<dbReference type="FunFam" id="3.40.630.10:FF:000004">
    <property type="entry name" value="Probable cytosol aminopeptidase"/>
    <property type="match status" value="1"/>
</dbReference>
<organism evidence="11 12">
    <name type="scientific">Methylomagnum ishizawai</name>
    <dbReference type="NCBI Taxonomy" id="1760988"/>
    <lineage>
        <taxon>Bacteria</taxon>
        <taxon>Pseudomonadati</taxon>
        <taxon>Pseudomonadota</taxon>
        <taxon>Gammaproteobacteria</taxon>
        <taxon>Methylococcales</taxon>
        <taxon>Methylococcaceae</taxon>
        <taxon>Methylomagnum</taxon>
    </lineage>
</organism>
<evidence type="ECO:0000256" key="7">
    <source>
        <dbReference type="ARBA" id="ARBA00022801"/>
    </source>
</evidence>
<evidence type="ECO:0000259" key="10">
    <source>
        <dbReference type="PROSITE" id="PS00631"/>
    </source>
</evidence>
<dbReference type="NCBIfam" id="NF002077">
    <property type="entry name" value="PRK00913.2-4"/>
    <property type="match status" value="1"/>
</dbReference>
<evidence type="ECO:0000256" key="1">
    <source>
        <dbReference type="ARBA" id="ARBA00000135"/>
    </source>
</evidence>
<evidence type="ECO:0000256" key="9">
    <source>
        <dbReference type="HAMAP-Rule" id="MF_00181"/>
    </source>
</evidence>
<dbReference type="GO" id="GO:0070006">
    <property type="term" value="F:metalloaminopeptidase activity"/>
    <property type="evidence" value="ECO:0007669"/>
    <property type="project" value="InterPro"/>
</dbReference>
<comment type="subcellular location">
    <subcellularLocation>
        <location evidence="9">Cytoplasm</location>
    </subcellularLocation>
</comment>
<feature type="active site" evidence="9">
    <location>
        <position position="277"/>
    </location>
</feature>
<dbReference type="PANTHER" id="PTHR11963">
    <property type="entry name" value="LEUCINE AMINOPEPTIDASE-RELATED"/>
    <property type="match status" value="1"/>
</dbReference>
<dbReference type="InterPro" id="IPR008283">
    <property type="entry name" value="Peptidase_M17_N"/>
</dbReference>
<feature type="binding site" evidence="9">
    <location>
        <position position="265"/>
    </location>
    <ligand>
        <name>Mn(2+)</name>
        <dbReference type="ChEBI" id="CHEBI:29035"/>
        <label>2</label>
    </ligand>
</feature>
<dbReference type="InterPro" id="IPR023042">
    <property type="entry name" value="Peptidase_M17_leu_NH2_pept"/>
</dbReference>
<dbReference type="CDD" id="cd00433">
    <property type="entry name" value="Peptidase_M17"/>
    <property type="match status" value="1"/>
</dbReference>
<feature type="domain" description="Cytosol aminopeptidase" evidence="10">
    <location>
        <begin position="345"/>
        <end position="352"/>
    </location>
</feature>
<dbReference type="SUPFAM" id="SSF52949">
    <property type="entry name" value="Macro domain-like"/>
    <property type="match status" value="1"/>
</dbReference>
<name>A0A1Y6D4U7_9GAMM</name>
<evidence type="ECO:0000313" key="12">
    <source>
        <dbReference type="Proteomes" id="UP000192923"/>
    </source>
</evidence>
<dbReference type="HAMAP" id="MF_00181">
    <property type="entry name" value="Cytosol_peptidase_M17"/>
    <property type="match status" value="1"/>
</dbReference>
<dbReference type="RefSeq" id="WP_085212829.1">
    <property type="nucleotide sequence ID" value="NZ_FXAM01000001.1"/>
</dbReference>
<dbReference type="NCBIfam" id="NF002073">
    <property type="entry name" value="PRK00913.1-2"/>
    <property type="match status" value="1"/>
</dbReference>
<comment type="catalytic activity">
    <reaction evidence="1 9">
        <text>Release of an N-terminal amino acid, Xaa-|-Yaa-, in which Xaa is preferably Leu, but may be other amino acids including Pro although not Arg or Lys, and Yaa may be Pro. Amino acid amides and methyl esters are also readily hydrolyzed, but rates on arylamides are exceedingly low.</text>
        <dbReference type="EC" id="3.4.11.1"/>
    </reaction>
</comment>
<keyword evidence="12" id="KW-1185">Reference proteome</keyword>
<evidence type="ECO:0000313" key="11">
    <source>
        <dbReference type="EMBL" id="SMF94985.1"/>
    </source>
</evidence>
<dbReference type="InterPro" id="IPR043472">
    <property type="entry name" value="Macro_dom-like"/>
</dbReference>
<keyword evidence="6 9" id="KW-0479">Metal-binding</keyword>
<dbReference type="GO" id="GO:0006508">
    <property type="term" value="P:proteolysis"/>
    <property type="evidence" value="ECO:0007669"/>
    <property type="project" value="UniProtKB-KW"/>
</dbReference>
<protein>
    <recommendedName>
        <fullName evidence="9">Probable cytosol aminopeptidase</fullName>
        <ecNumber evidence="9">3.4.11.1</ecNumber>
    </recommendedName>
    <alternativeName>
        <fullName evidence="9">Leucine aminopeptidase</fullName>
        <shortName evidence="9">LAP</shortName>
        <ecNumber evidence="9">3.4.11.10</ecNumber>
    </alternativeName>
    <alternativeName>
        <fullName evidence="9">Leucyl aminopeptidase</fullName>
    </alternativeName>
</protein>
<dbReference type="Proteomes" id="UP000192923">
    <property type="component" value="Unassembled WGS sequence"/>
</dbReference>
<evidence type="ECO:0000256" key="3">
    <source>
        <dbReference type="ARBA" id="ARBA00009528"/>
    </source>
</evidence>
<dbReference type="AlphaFoldDB" id="A0A1Y6D4U7"/>
<dbReference type="InterPro" id="IPR000819">
    <property type="entry name" value="Peptidase_M17_C"/>
</dbReference>
<evidence type="ECO:0000256" key="2">
    <source>
        <dbReference type="ARBA" id="ARBA00000967"/>
    </source>
</evidence>
<accession>A0A1Y6D4U7</accession>
<comment type="function">
    <text evidence="9">Presumably involved in the processing and regular turnover of intracellular proteins. Catalyzes the removal of unsubstituted N-terminal amino acids from various peptides.</text>
</comment>
<dbReference type="NCBIfam" id="NF002074">
    <property type="entry name" value="PRK00913.1-4"/>
    <property type="match status" value="1"/>
</dbReference>
<dbReference type="Gene3D" id="3.40.630.10">
    <property type="entry name" value="Zn peptidases"/>
    <property type="match status" value="1"/>
</dbReference>
<dbReference type="PANTHER" id="PTHR11963:SF23">
    <property type="entry name" value="CYTOSOL AMINOPEPTIDASE"/>
    <property type="match status" value="1"/>
</dbReference>
<gene>
    <name evidence="9" type="primary">pepA</name>
    <name evidence="11" type="ORF">SAMN02949497_2324</name>
</gene>
<evidence type="ECO:0000256" key="5">
    <source>
        <dbReference type="ARBA" id="ARBA00022670"/>
    </source>
</evidence>
<feature type="binding site" evidence="9">
    <location>
        <position position="349"/>
    </location>
    <ligand>
        <name>Mn(2+)</name>
        <dbReference type="ChEBI" id="CHEBI:29035"/>
        <label>1</label>
    </ligand>
</feature>
<dbReference type="STRING" id="1760988.SAMN02949497_2324"/>
<dbReference type="EMBL" id="FXAM01000001">
    <property type="protein sequence ID" value="SMF94985.1"/>
    <property type="molecule type" value="Genomic_DNA"/>
</dbReference>
<keyword evidence="4 9" id="KW-0031">Aminopeptidase</keyword>
<keyword evidence="5 9" id="KW-0645">Protease</keyword>
<feature type="binding site" evidence="9">
    <location>
        <position position="347"/>
    </location>
    <ligand>
        <name>Mn(2+)</name>
        <dbReference type="ChEBI" id="CHEBI:29035"/>
        <label>1</label>
    </ligand>
</feature>
<dbReference type="PROSITE" id="PS00631">
    <property type="entry name" value="CYTOSOL_AP"/>
    <property type="match status" value="1"/>
</dbReference>
<dbReference type="PRINTS" id="PR00481">
    <property type="entry name" value="LAMNOPPTDASE"/>
</dbReference>
<keyword evidence="9" id="KW-0963">Cytoplasm</keyword>
<dbReference type="Gene3D" id="3.40.220.10">
    <property type="entry name" value="Leucine Aminopeptidase, subunit E, domain 1"/>
    <property type="match status" value="1"/>
</dbReference>
<feature type="binding site" evidence="9">
    <location>
        <position position="270"/>
    </location>
    <ligand>
        <name>Mn(2+)</name>
        <dbReference type="ChEBI" id="CHEBI:29035"/>
        <label>1</label>
    </ligand>
</feature>
<comment type="similarity">
    <text evidence="3 9">Belongs to the peptidase M17 family.</text>
</comment>
<reference evidence="11 12" key="1">
    <citation type="submission" date="2016-12" db="EMBL/GenBank/DDBJ databases">
        <authorList>
            <person name="Song W.-J."/>
            <person name="Kurnit D.M."/>
        </authorList>
    </citation>
    <scope>NUCLEOTIDE SEQUENCE [LARGE SCALE GENOMIC DNA]</scope>
    <source>
        <strain evidence="11 12">175</strain>
    </source>
</reference>
<dbReference type="Pfam" id="PF02789">
    <property type="entry name" value="Peptidase_M17_N"/>
    <property type="match status" value="1"/>
</dbReference>
<evidence type="ECO:0000256" key="8">
    <source>
        <dbReference type="ARBA" id="ARBA00023211"/>
    </source>
</evidence>
<keyword evidence="8 9" id="KW-0464">Manganese</keyword>
<feature type="binding site" evidence="9">
    <location>
        <position position="349"/>
    </location>
    <ligand>
        <name>Mn(2+)</name>
        <dbReference type="ChEBI" id="CHEBI:29035"/>
        <label>2</label>
    </ligand>
</feature>
<feature type="binding site" evidence="9">
    <location>
        <position position="288"/>
    </location>
    <ligand>
        <name>Mn(2+)</name>
        <dbReference type="ChEBI" id="CHEBI:29035"/>
        <label>2</label>
    </ligand>
</feature>
<dbReference type="OrthoDB" id="9809354at2"/>
<dbReference type="Pfam" id="PF00883">
    <property type="entry name" value="Peptidase_M17"/>
    <property type="match status" value="1"/>
</dbReference>
<evidence type="ECO:0000256" key="6">
    <source>
        <dbReference type="ARBA" id="ARBA00022723"/>
    </source>
</evidence>